<protein>
    <submittedName>
        <fullName evidence="1">Uncharacterized protein</fullName>
    </submittedName>
</protein>
<accession>A0AA90NMY4</accession>
<name>A0AA90NMY4_9GAMM</name>
<dbReference type="AlphaFoldDB" id="A0AA90NMY4"/>
<keyword evidence="2" id="KW-1185">Reference proteome</keyword>
<evidence type="ECO:0000313" key="1">
    <source>
        <dbReference type="EMBL" id="MDP0589720.1"/>
    </source>
</evidence>
<reference evidence="1 2" key="1">
    <citation type="journal article" date="2023" name="bioRxiv">
        <title>An intranuclear bacterial parasite of deep-sea mussels expresses apoptosis inhibitors acquired from its host.</title>
        <authorList>
            <person name="Gonzalez Porras M.A."/>
            <person name="Assie A."/>
            <person name="Tietjen M."/>
            <person name="Violette M."/>
            <person name="Kleiner M."/>
            <person name="Gruber-Vodicka H."/>
            <person name="Dubilier N."/>
            <person name="Leisch N."/>
        </authorList>
    </citation>
    <scope>NUCLEOTIDE SEQUENCE [LARGE SCALE GENOMIC DNA]</scope>
    <source>
        <strain evidence="1">IAP13</strain>
    </source>
</reference>
<dbReference type="EMBL" id="JASXSV010000019">
    <property type="protein sequence ID" value="MDP0589720.1"/>
    <property type="molecule type" value="Genomic_DNA"/>
</dbReference>
<comment type="caution">
    <text evidence="1">The sequence shown here is derived from an EMBL/GenBank/DDBJ whole genome shotgun (WGS) entry which is preliminary data.</text>
</comment>
<dbReference type="Proteomes" id="UP001178148">
    <property type="component" value="Unassembled WGS sequence"/>
</dbReference>
<proteinExistence type="predicted"/>
<sequence>MSLIMGVIGYHTIYRLINKTNGVAFSRAKVNVIGRIRVMRLEPASFLAALRGSEKKVGHWINFSIFAKNRYLRVFRRFCTNSLFAKLSCCLMVKPKAVGNTTTISWLGLNRTLLNTDPPSGYDELQYQTALF</sequence>
<organism evidence="1 2">
    <name type="scientific">Candidatus Endonucleibacter bathymodioli</name>
    <dbReference type="NCBI Taxonomy" id="539814"/>
    <lineage>
        <taxon>Bacteria</taxon>
        <taxon>Pseudomonadati</taxon>
        <taxon>Pseudomonadota</taxon>
        <taxon>Gammaproteobacteria</taxon>
        <taxon>Oceanospirillales</taxon>
        <taxon>Endozoicomonadaceae</taxon>
        <taxon>Candidatus Endonucleibacter</taxon>
    </lineage>
</organism>
<gene>
    <name evidence="1" type="ORF">QS748_11240</name>
</gene>
<evidence type="ECO:0000313" key="2">
    <source>
        <dbReference type="Proteomes" id="UP001178148"/>
    </source>
</evidence>